<dbReference type="EMBL" id="PVWQ01000015">
    <property type="protein sequence ID" value="RDW63124.1"/>
    <property type="molecule type" value="Genomic_DNA"/>
</dbReference>
<keyword evidence="2" id="KW-1185">Reference proteome</keyword>
<sequence length="586" mass="65949">MASFEPVSPSTSPSDWRWLAMESDAIKLLRKIWECHPAQNPIISITGEYAFFNHVRSAQYPKTLEVCVYEPTHDRVTARSSLDQCLKALKKHNAVGDDGRRIVEYYEKEGFQHCTVQLVLSLASDLPSTPSIGCSAFLDRNPDLPYVMEEDLLVYIMKKVAGRQLEDRDLCKQEAGQAYQLAEAIKTKNRRGVETNPPIYLNLEQYQVFDSAVGTFAKYAIKDEPWWRRAIGAKVALVAGADTVNGHAMVEHLIRTPESDWGKIIITARQPLRAYWPDPRIEFVTLDLRQSPDDLASLMPDSCYKISHAYYASRHEEDPDMFGNFLGAINLKAKDTLQRVSLQTAGKPMLGRLQHSGYQRIQENRLAAIQSGRPWSTNIIHPSCVVGFCPEAPASSPALTLALYYIICKAINETPHIPDSRYAYYTLQENSYAPSLAAMTIWASTTHAAANKTIQHANGDQFYWRYLFPRVGEHYDLTVPETSASTATDSIAARPCAQFRMSDWAVGKKVVWANICARCGGSLEAFDWADWSLFDWGDAEEAPTWNSRVAAMRLGWDRRVDSPQAWVKTIISFENAGILPRPSDLP</sequence>
<accession>A0A3D8QNU0</accession>
<dbReference type="AlphaFoldDB" id="A0A3D8QNU0"/>
<dbReference type="Proteomes" id="UP000256690">
    <property type="component" value="Unassembled WGS sequence"/>
</dbReference>
<reference evidence="1 2" key="1">
    <citation type="journal article" date="2018" name="IMA Fungus">
        <title>IMA Genome-F 9: Draft genome sequence of Annulohypoxylon stygium, Aspergillus mulundensis, Berkeleyomyces basicola (syn. Thielaviopsis basicola), Ceratocystis smalleyi, two Cercospora beticola strains, Coleophoma cylindrospora, Fusarium fracticaudum, Phialophora cf. hyalina, and Morchella septimelata.</title>
        <authorList>
            <person name="Wingfield B.D."/>
            <person name="Bills G.F."/>
            <person name="Dong Y."/>
            <person name="Huang W."/>
            <person name="Nel W.J."/>
            <person name="Swalarsk-Parry B.S."/>
            <person name="Vaghefi N."/>
            <person name="Wilken P.M."/>
            <person name="An Z."/>
            <person name="de Beer Z.W."/>
            <person name="De Vos L."/>
            <person name="Chen L."/>
            <person name="Duong T.A."/>
            <person name="Gao Y."/>
            <person name="Hammerbacher A."/>
            <person name="Kikkert J.R."/>
            <person name="Li Y."/>
            <person name="Li H."/>
            <person name="Li K."/>
            <person name="Li Q."/>
            <person name="Liu X."/>
            <person name="Ma X."/>
            <person name="Naidoo K."/>
            <person name="Pethybridge S.J."/>
            <person name="Sun J."/>
            <person name="Steenkamp E.T."/>
            <person name="van der Nest M.A."/>
            <person name="van Wyk S."/>
            <person name="Wingfield M.J."/>
            <person name="Xiong C."/>
            <person name="Yue Q."/>
            <person name="Zhang X."/>
        </authorList>
    </citation>
    <scope>NUCLEOTIDE SEQUENCE [LARGE SCALE GENOMIC DNA]</scope>
    <source>
        <strain evidence="1 2">DSM 5745</strain>
    </source>
</reference>
<dbReference type="GeneID" id="38120605"/>
<gene>
    <name evidence="1" type="ORF">DSM5745_10235</name>
</gene>
<name>A0A3D8QNU0_9EURO</name>
<dbReference type="STRING" id="1810919.A0A3D8QNU0"/>
<comment type="caution">
    <text evidence="1">The sequence shown here is derived from an EMBL/GenBank/DDBJ whole genome shotgun (WGS) entry which is preliminary data.</text>
</comment>
<organism evidence="1 2">
    <name type="scientific">Aspergillus mulundensis</name>
    <dbReference type="NCBI Taxonomy" id="1810919"/>
    <lineage>
        <taxon>Eukaryota</taxon>
        <taxon>Fungi</taxon>
        <taxon>Dikarya</taxon>
        <taxon>Ascomycota</taxon>
        <taxon>Pezizomycotina</taxon>
        <taxon>Eurotiomycetes</taxon>
        <taxon>Eurotiomycetidae</taxon>
        <taxon>Eurotiales</taxon>
        <taxon>Aspergillaceae</taxon>
        <taxon>Aspergillus</taxon>
        <taxon>Aspergillus subgen. Nidulantes</taxon>
    </lineage>
</organism>
<dbReference type="OrthoDB" id="1731983at2759"/>
<dbReference type="PANTHER" id="PTHR32487:SF0">
    <property type="entry name" value="3-OXO-DELTA(4,5)-STEROID 5-BETA-REDUCTASE"/>
    <property type="match status" value="1"/>
</dbReference>
<dbReference type="RefSeq" id="XP_026599313.1">
    <property type="nucleotide sequence ID" value="XM_026752251.1"/>
</dbReference>
<evidence type="ECO:0000313" key="1">
    <source>
        <dbReference type="EMBL" id="RDW63124.1"/>
    </source>
</evidence>
<proteinExistence type="predicted"/>
<protein>
    <submittedName>
        <fullName evidence="1">Uncharacterized protein</fullName>
    </submittedName>
</protein>
<dbReference type="PANTHER" id="PTHR32487">
    <property type="entry name" value="3-OXO-DELTA(4,5)-STEROID 5-BETA-REDUCTASE"/>
    <property type="match status" value="1"/>
</dbReference>
<dbReference type="SUPFAM" id="SSF51735">
    <property type="entry name" value="NAD(P)-binding Rossmann-fold domains"/>
    <property type="match status" value="1"/>
</dbReference>
<evidence type="ECO:0000313" key="2">
    <source>
        <dbReference type="Proteomes" id="UP000256690"/>
    </source>
</evidence>
<dbReference type="Gene3D" id="3.40.50.720">
    <property type="entry name" value="NAD(P)-binding Rossmann-like Domain"/>
    <property type="match status" value="1"/>
</dbReference>
<dbReference type="InterPro" id="IPR036291">
    <property type="entry name" value="NAD(P)-bd_dom_sf"/>
</dbReference>